<reference evidence="2" key="3">
    <citation type="submission" date="2022-06" db="UniProtKB">
        <authorList>
            <consortium name="EnsemblPlants"/>
        </authorList>
    </citation>
    <scope>IDENTIFICATION</scope>
</reference>
<evidence type="ECO:0000313" key="2">
    <source>
        <dbReference type="EnsemblPlants" id="TuG1812G0300001154.01.T01.cds257165"/>
    </source>
</evidence>
<dbReference type="Pfam" id="PF03478">
    <property type="entry name" value="Beta-prop_KIB1-4"/>
    <property type="match status" value="1"/>
</dbReference>
<reference evidence="2" key="2">
    <citation type="submission" date="2018-03" db="EMBL/GenBank/DDBJ databases">
        <title>The Triticum urartu genome reveals the dynamic nature of wheat genome evolution.</title>
        <authorList>
            <person name="Ling H."/>
            <person name="Ma B."/>
            <person name="Shi X."/>
            <person name="Liu H."/>
            <person name="Dong L."/>
            <person name="Sun H."/>
            <person name="Cao Y."/>
            <person name="Gao Q."/>
            <person name="Zheng S."/>
            <person name="Li Y."/>
            <person name="Yu Y."/>
            <person name="Du H."/>
            <person name="Qi M."/>
            <person name="Li Y."/>
            <person name="Yu H."/>
            <person name="Cui Y."/>
            <person name="Wang N."/>
            <person name="Chen C."/>
            <person name="Wu H."/>
            <person name="Zhao Y."/>
            <person name="Zhang J."/>
            <person name="Li Y."/>
            <person name="Zhou W."/>
            <person name="Zhang B."/>
            <person name="Hu W."/>
            <person name="Eijk M."/>
            <person name="Tang J."/>
            <person name="Witsenboer H."/>
            <person name="Zhao S."/>
            <person name="Li Z."/>
            <person name="Zhang A."/>
            <person name="Wang D."/>
            <person name="Liang C."/>
        </authorList>
    </citation>
    <scope>NUCLEOTIDE SEQUENCE [LARGE SCALE GENOMIC DNA]</scope>
    <source>
        <strain evidence="2">cv. G1812</strain>
    </source>
</reference>
<dbReference type="Gramene" id="TuG1812G0300001154.01.T01">
    <property type="protein sequence ID" value="TuG1812G0300001154.01.T01.cds257165"/>
    <property type="gene ID" value="TuG1812G0300001154.01"/>
</dbReference>
<feature type="domain" description="KIB1-4 beta-propeller" evidence="1">
    <location>
        <begin position="4"/>
        <end position="38"/>
    </location>
</feature>
<sequence>MTPVSGLGDRALFLGGDVCLSVSARDLPSLSSNSVYFSTPFYLLQVRSVAAVDPGRWRRSEELAMERQIHDGKERIQPSVLPFTIADHLLTFCHPREWTKGLMFHEYHVLPESFKELRNKIRAKDSQLWLP</sequence>
<dbReference type="InterPro" id="IPR005174">
    <property type="entry name" value="KIB1-4_b-propeller"/>
</dbReference>
<dbReference type="Proteomes" id="UP000015106">
    <property type="component" value="Chromosome 3"/>
</dbReference>
<evidence type="ECO:0000313" key="3">
    <source>
        <dbReference type="Proteomes" id="UP000015106"/>
    </source>
</evidence>
<dbReference type="EnsemblPlants" id="TuG1812G0300001154.01.T01">
    <property type="protein sequence ID" value="TuG1812G0300001154.01.T01.cds257165"/>
    <property type="gene ID" value="TuG1812G0300001154.01"/>
</dbReference>
<accession>A0A8R7PPS0</accession>
<keyword evidence="3" id="KW-1185">Reference proteome</keyword>
<organism evidence="2 3">
    <name type="scientific">Triticum urartu</name>
    <name type="common">Red wild einkorn</name>
    <name type="synonym">Crithodium urartu</name>
    <dbReference type="NCBI Taxonomy" id="4572"/>
    <lineage>
        <taxon>Eukaryota</taxon>
        <taxon>Viridiplantae</taxon>
        <taxon>Streptophyta</taxon>
        <taxon>Embryophyta</taxon>
        <taxon>Tracheophyta</taxon>
        <taxon>Spermatophyta</taxon>
        <taxon>Magnoliopsida</taxon>
        <taxon>Liliopsida</taxon>
        <taxon>Poales</taxon>
        <taxon>Poaceae</taxon>
        <taxon>BOP clade</taxon>
        <taxon>Pooideae</taxon>
        <taxon>Triticodae</taxon>
        <taxon>Triticeae</taxon>
        <taxon>Triticinae</taxon>
        <taxon>Triticum</taxon>
    </lineage>
</organism>
<dbReference type="AlphaFoldDB" id="A0A8R7PPS0"/>
<proteinExistence type="predicted"/>
<protein>
    <recommendedName>
        <fullName evidence="1">KIB1-4 beta-propeller domain-containing protein</fullName>
    </recommendedName>
</protein>
<name>A0A8R7PPS0_TRIUA</name>
<evidence type="ECO:0000259" key="1">
    <source>
        <dbReference type="Pfam" id="PF03478"/>
    </source>
</evidence>
<reference evidence="3" key="1">
    <citation type="journal article" date="2013" name="Nature">
        <title>Draft genome of the wheat A-genome progenitor Triticum urartu.</title>
        <authorList>
            <person name="Ling H.Q."/>
            <person name="Zhao S."/>
            <person name="Liu D."/>
            <person name="Wang J."/>
            <person name="Sun H."/>
            <person name="Zhang C."/>
            <person name="Fan H."/>
            <person name="Li D."/>
            <person name="Dong L."/>
            <person name="Tao Y."/>
            <person name="Gao C."/>
            <person name="Wu H."/>
            <person name="Li Y."/>
            <person name="Cui Y."/>
            <person name="Guo X."/>
            <person name="Zheng S."/>
            <person name="Wang B."/>
            <person name="Yu K."/>
            <person name="Liang Q."/>
            <person name="Yang W."/>
            <person name="Lou X."/>
            <person name="Chen J."/>
            <person name="Feng M."/>
            <person name="Jian J."/>
            <person name="Zhang X."/>
            <person name="Luo G."/>
            <person name="Jiang Y."/>
            <person name="Liu J."/>
            <person name="Wang Z."/>
            <person name="Sha Y."/>
            <person name="Zhang B."/>
            <person name="Wu H."/>
            <person name="Tang D."/>
            <person name="Shen Q."/>
            <person name="Xue P."/>
            <person name="Zou S."/>
            <person name="Wang X."/>
            <person name="Liu X."/>
            <person name="Wang F."/>
            <person name="Yang Y."/>
            <person name="An X."/>
            <person name="Dong Z."/>
            <person name="Zhang K."/>
            <person name="Zhang X."/>
            <person name="Luo M.C."/>
            <person name="Dvorak J."/>
            <person name="Tong Y."/>
            <person name="Wang J."/>
            <person name="Yang H."/>
            <person name="Li Z."/>
            <person name="Wang D."/>
            <person name="Zhang A."/>
            <person name="Wang J."/>
        </authorList>
    </citation>
    <scope>NUCLEOTIDE SEQUENCE</scope>
    <source>
        <strain evidence="3">cv. G1812</strain>
    </source>
</reference>